<gene>
    <name evidence="1" type="ORF">ACFP1Z_24820</name>
</gene>
<organism evidence="1 2">
    <name type="scientific">Streptomyces gamaensis</name>
    <dbReference type="NCBI Taxonomy" id="1763542"/>
    <lineage>
        <taxon>Bacteria</taxon>
        <taxon>Bacillati</taxon>
        <taxon>Actinomycetota</taxon>
        <taxon>Actinomycetes</taxon>
        <taxon>Kitasatosporales</taxon>
        <taxon>Streptomycetaceae</taxon>
        <taxon>Streptomyces</taxon>
    </lineage>
</organism>
<comment type="caution">
    <text evidence="1">The sequence shown here is derived from an EMBL/GenBank/DDBJ whole genome shotgun (WGS) entry which is preliminary data.</text>
</comment>
<dbReference type="EMBL" id="JBHSPB010000017">
    <property type="protein sequence ID" value="MFC5723391.1"/>
    <property type="molecule type" value="Genomic_DNA"/>
</dbReference>
<accession>A0ABW0Z7T9</accession>
<name>A0ABW0Z7T9_9ACTN</name>
<evidence type="ECO:0000313" key="1">
    <source>
        <dbReference type="EMBL" id="MFC5723391.1"/>
    </source>
</evidence>
<sequence>MSRHADLKPTPAAPALGAPEAAAAVFRKSTVCRCARAALRACAYAGPWS</sequence>
<keyword evidence="2" id="KW-1185">Reference proteome</keyword>
<proteinExistence type="predicted"/>
<reference evidence="2" key="1">
    <citation type="journal article" date="2019" name="Int. J. Syst. Evol. Microbiol.">
        <title>The Global Catalogue of Microorganisms (GCM) 10K type strain sequencing project: providing services to taxonomists for standard genome sequencing and annotation.</title>
        <authorList>
            <consortium name="The Broad Institute Genomics Platform"/>
            <consortium name="The Broad Institute Genome Sequencing Center for Infectious Disease"/>
            <person name="Wu L."/>
            <person name="Ma J."/>
        </authorList>
    </citation>
    <scope>NUCLEOTIDE SEQUENCE [LARGE SCALE GENOMIC DNA]</scope>
    <source>
        <strain evidence="2">CGMCC 4.7304</strain>
    </source>
</reference>
<evidence type="ECO:0000313" key="2">
    <source>
        <dbReference type="Proteomes" id="UP001596083"/>
    </source>
</evidence>
<dbReference type="RefSeq" id="WP_390319599.1">
    <property type="nucleotide sequence ID" value="NZ_JBHSPB010000017.1"/>
</dbReference>
<protein>
    <submittedName>
        <fullName evidence="1">Uncharacterized protein</fullName>
    </submittedName>
</protein>
<dbReference type="Proteomes" id="UP001596083">
    <property type="component" value="Unassembled WGS sequence"/>
</dbReference>